<feature type="domain" description="Tyrosine specific protein phosphatases" evidence="14">
    <location>
        <begin position="1171"/>
        <end position="1244"/>
    </location>
</feature>
<dbReference type="Pfam" id="PF18861">
    <property type="entry name" value="PTP_tm"/>
    <property type="match status" value="1"/>
</dbReference>
<dbReference type="PROSITE" id="PS00383">
    <property type="entry name" value="TYR_PHOSPHATASE_1"/>
    <property type="match status" value="1"/>
</dbReference>
<evidence type="ECO:0000256" key="4">
    <source>
        <dbReference type="ARBA" id="ARBA00022729"/>
    </source>
</evidence>
<dbReference type="EC" id="3.1.3.48" evidence="2"/>
<keyword evidence="3 12" id="KW-0812">Transmembrane</keyword>
<keyword evidence="4" id="KW-0732">Signal</keyword>
<evidence type="ECO:0000259" key="15">
    <source>
        <dbReference type="PROSITE" id="PS50853"/>
    </source>
</evidence>
<dbReference type="Pfam" id="PF00102">
    <property type="entry name" value="Y_phosphatase"/>
    <property type="match status" value="1"/>
</dbReference>
<feature type="non-terminal residue" evidence="16">
    <location>
        <position position="1288"/>
    </location>
</feature>
<evidence type="ECO:0000256" key="11">
    <source>
        <dbReference type="ARBA" id="ARBA00051722"/>
    </source>
</evidence>
<dbReference type="PROSITE" id="PS50056">
    <property type="entry name" value="TYR_PHOSPHATASE_2"/>
    <property type="match status" value="1"/>
</dbReference>
<dbReference type="PRINTS" id="PR00700">
    <property type="entry name" value="PRTYPHPHTASE"/>
</dbReference>
<dbReference type="InterPro" id="IPR016130">
    <property type="entry name" value="Tyr_Pase_AS"/>
</dbReference>
<keyword evidence="9 12" id="KW-0472">Membrane</keyword>
<dbReference type="InterPro" id="IPR029021">
    <property type="entry name" value="Prot-tyrosine_phosphatase-like"/>
</dbReference>
<dbReference type="InterPro" id="IPR003961">
    <property type="entry name" value="FN3_dom"/>
</dbReference>
<dbReference type="PANTHER" id="PTHR46957:SF3">
    <property type="entry name" value="CYTOKINE RECEPTOR"/>
    <property type="match status" value="1"/>
</dbReference>
<dbReference type="SUPFAM" id="SSF52799">
    <property type="entry name" value="(Phosphotyrosine protein) phosphatases II"/>
    <property type="match status" value="1"/>
</dbReference>
<dbReference type="Proteomes" id="UP000828390">
    <property type="component" value="Unassembled WGS sequence"/>
</dbReference>
<dbReference type="InterPro" id="IPR000387">
    <property type="entry name" value="Tyr_Pase_dom"/>
</dbReference>
<dbReference type="SMART" id="SM00194">
    <property type="entry name" value="PTPc"/>
    <property type="match status" value="1"/>
</dbReference>
<evidence type="ECO:0000259" key="14">
    <source>
        <dbReference type="PROSITE" id="PS50056"/>
    </source>
</evidence>
<evidence type="ECO:0000256" key="7">
    <source>
        <dbReference type="ARBA" id="ARBA00022912"/>
    </source>
</evidence>
<evidence type="ECO:0000256" key="8">
    <source>
        <dbReference type="ARBA" id="ARBA00022989"/>
    </source>
</evidence>
<proteinExistence type="predicted"/>
<dbReference type="InterPro" id="IPR036116">
    <property type="entry name" value="FN3_sf"/>
</dbReference>
<feature type="transmembrane region" description="Helical" evidence="12">
    <location>
        <begin position="914"/>
        <end position="935"/>
    </location>
</feature>
<keyword evidence="10" id="KW-0325">Glycoprotein</keyword>
<dbReference type="InterPro" id="IPR050713">
    <property type="entry name" value="RTP_Phos/Ushers"/>
</dbReference>
<dbReference type="InterPro" id="IPR013783">
    <property type="entry name" value="Ig-like_fold"/>
</dbReference>
<dbReference type="SMART" id="SM00404">
    <property type="entry name" value="PTPc_motif"/>
    <property type="match status" value="1"/>
</dbReference>
<dbReference type="InterPro" id="IPR000242">
    <property type="entry name" value="PTP_cat"/>
</dbReference>
<reference evidence="16" key="2">
    <citation type="submission" date="2020-11" db="EMBL/GenBank/DDBJ databases">
        <authorList>
            <person name="McCartney M.A."/>
            <person name="Auch B."/>
            <person name="Kono T."/>
            <person name="Mallez S."/>
            <person name="Becker A."/>
            <person name="Gohl D.M."/>
            <person name="Silverstein K.A.T."/>
            <person name="Koren S."/>
            <person name="Bechman K.B."/>
            <person name="Herman A."/>
            <person name="Abrahante J.E."/>
            <person name="Garbe J."/>
        </authorList>
    </citation>
    <scope>NUCLEOTIDE SEQUENCE</scope>
    <source>
        <strain evidence="16">Duluth1</strain>
        <tissue evidence="16">Whole animal</tissue>
    </source>
</reference>
<dbReference type="GO" id="GO:0004725">
    <property type="term" value="F:protein tyrosine phosphatase activity"/>
    <property type="evidence" value="ECO:0007669"/>
    <property type="project" value="UniProtKB-EC"/>
</dbReference>
<dbReference type="Gene3D" id="2.60.40.10">
    <property type="entry name" value="Immunoglobulins"/>
    <property type="match status" value="6"/>
</dbReference>
<dbReference type="FunFam" id="3.90.190.10:FF:000009">
    <property type="entry name" value="Receptor-type tyrosine-protein phosphatase beta"/>
    <property type="match status" value="1"/>
</dbReference>
<feature type="domain" description="Fibronectin type-III" evidence="15">
    <location>
        <begin position="538"/>
        <end position="640"/>
    </location>
</feature>
<feature type="domain" description="Fibronectin type-III" evidence="15">
    <location>
        <begin position="438"/>
        <end position="534"/>
    </location>
</feature>
<evidence type="ECO:0000256" key="1">
    <source>
        <dbReference type="ARBA" id="ARBA00004479"/>
    </source>
</evidence>
<dbReference type="InterPro" id="IPR041201">
    <property type="entry name" value="PTPRJ_TM"/>
</dbReference>
<evidence type="ECO:0000256" key="9">
    <source>
        <dbReference type="ARBA" id="ARBA00023136"/>
    </source>
</evidence>
<dbReference type="SUPFAM" id="SSF49265">
    <property type="entry name" value="Fibronectin type III"/>
    <property type="match status" value="4"/>
</dbReference>
<sequence>PNCVRSWVLTNTTRHTMTFGQNVTLERFEFYLLEMPNKIEYTVNNLLCNSTSPCVFLKNITALEVRGLEAGSLYNFSFTTAMKRSDSNYLRSPATCQSFSLYTVPNNIQEDSIRISNKTNNSMTVTWDEIQGVYTGYNVTFRCESPNVNSKMLARYNSTVFSNETSVFGLDPGTFCDVSLHPFLTNGEYGFLYGDIVKKLFNESSEETAPGTVQGNVTVITSRSANLTWSAPNIRNGIIRNYIAWVNDTTNACILSARWNCSDCDLHDDSLKISSLEFSQCLEMESSTFSTSEQTYTWLLTNLHPYNNYTAYLRAYTMELGDYYAVSFSTLEDIPGKPTGLKIKEASDLSIIIQWSPPEEPNGEITNYTVQYRYLSRTCRGQGDMIYNIIEVNDTETVIENVFSFWNYSIVVKATNKIGTGNFSEALEVRTNESIPDKMDNIDVSSIYSRNATLTWDEPCLINGELRKYYLELISTTFEGGEVMNATLTMESNEKQTVLENLLPFRNYSVRVMAENNVANGTYSASSDFQTPIDVPESPTALSVFSKTYSEIDIGWNLATQFTGPTKYIVEVFEKKDGKYKSRTETHVAWKTVDLATSAEVTGLDAYWEYLVDVTAETSYGDYGPLRSQSARIIIRTAENIPGSVQNLEVQTETALDKPRQLNVSWEPPTDRDLNGIIVRYEVYCSNRNVTIQTDKLSLVITLVMDDLEVITVQVRAETNAGLGPYEEKMVTVYPGAPEVPAETSDNPLTRKSDIRVDDSKEMLAVELPKSFLCNNTNGKAVQWGVIVAEESKATDPSFIGSIGEYWKRKDTLYKKWSDIKDEDVIPPYVTTGPTWKPICGLETHRLRRAEVEKGKTLTYIVGNEDCSNSNGYCNGPLKPGRSYRVKSYACTTTGCTETLYSFPMQTAPDRTGAIVGGFLAALFAIAILAVVIYARRKQKLCFKRRAFKPNKMAEDMEFDAIGNPTSEYVFGPGLVKLSDFLLHVEKMHRDINLLFNKAYKMLVERSPCYPASVAESDGCMPKNRYINILPYDRSRVKLKPLDEKEGSDYINANYIPGYTLRREYIATQGPLSVTIDDFWRMIWEENVDTIVMLTQLMEQDRVKCDMYWPASKTPVAYGTLLVSVHSEEKLEQYMLRIFEVKHNEERRLVNHFQYLEWPDMGCPEDPQMLLDFVADVRECTNKPGGKSPIVVHCSAGVGRTGTFIAVDHLLQHIRDHDEIDIFQVVLEMREHRCQMVQTEDQFVYIHDVLKEFIINDDEDDEEVDDEHCYQNENFATGESDEEGGQED</sequence>
<gene>
    <name evidence="16" type="ORF">DPMN_045686</name>
</gene>
<dbReference type="Gene3D" id="3.90.190.10">
    <property type="entry name" value="Protein tyrosine phosphatase superfamily"/>
    <property type="match status" value="1"/>
</dbReference>
<evidence type="ECO:0000259" key="13">
    <source>
        <dbReference type="PROSITE" id="PS50055"/>
    </source>
</evidence>
<evidence type="ECO:0000256" key="3">
    <source>
        <dbReference type="ARBA" id="ARBA00022692"/>
    </source>
</evidence>
<comment type="catalytic activity">
    <reaction evidence="11">
        <text>O-phospho-L-tyrosyl-[protein] + H2O = L-tyrosyl-[protein] + phosphate</text>
        <dbReference type="Rhea" id="RHEA:10684"/>
        <dbReference type="Rhea" id="RHEA-COMP:10136"/>
        <dbReference type="Rhea" id="RHEA-COMP:20101"/>
        <dbReference type="ChEBI" id="CHEBI:15377"/>
        <dbReference type="ChEBI" id="CHEBI:43474"/>
        <dbReference type="ChEBI" id="CHEBI:46858"/>
        <dbReference type="ChEBI" id="CHEBI:61978"/>
        <dbReference type="EC" id="3.1.3.48"/>
    </reaction>
</comment>
<feature type="domain" description="Fibronectin type-III" evidence="15">
    <location>
        <begin position="644"/>
        <end position="740"/>
    </location>
</feature>
<accession>A0A9D4D700</accession>
<dbReference type="PROSITE" id="PS50055">
    <property type="entry name" value="TYR_PHOSPHATASE_PTP"/>
    <property type="match status" value="1"/>
</dbReference>
<dbReference type="PROSITE" id="PS50853">
    <property type="entry name" value="FN3"/>
    <property type="match status" value="4"/>
</dbReference>
<evidence type="ECO:0000256" key="5">
    <source>
        <dbReference type="ARBA" id="ARBA00022737"/>
    </source>
</evidence>
<protein>
    <recommendedName>
        <fullName evidence="2">protein-tyrosine-phosphatase</fullName>
        <ecNumber evidence="2">3.1.3.48</ecNumber>
    </recommendedName>
</protein>
<evidence type="ECO:0000256" key="12">
    <source>
        <dbReference type="SAM" id="Phobius"/>
    </source>
</evidence>
<dbReference type="EMBL" id="JAIWYP010000011">
    <property type="protein sequence ID" value="KAH3739041.1"/>
    <property type="molecule type" value="Genomic_DNA"/>
</dbReference>
<name>A0A9D4D700_DREPO</name>
<evidence type="ECO:0000256" key="2">
    <source>
        <dbReference type="ARBA" id="ARBA00013064"/>
    </source>
</evidence>
<keyword evidence="17" id="KW-1185">Reference proteome</keyword>
<comment type="subcellular location">
    <subcellularLocation>
        <location evidence="1">Membrane</location>
        <topology evidence="1">Single-pass type I membrane protein</topology>
    </subcellularLocation>
</comment>
<organism evidence="16 17">
    <name type="scientific">Dreissena polymorpha</name>
    <name type="common">Zebra mussel</name>
    <name type="synonym">Mytilus polymorpha</name>
    <dbReference type="NCBI Taxonomy" id="45954"/>
    <lineage>
        <taxon>Eukaryota</taxon>
        <taxon>Metazoa</taxon>
        <taxon>Spiralia</taxon>
        <taxon>Lophotrochozoa</taxon>
        <taxon>Mollusca</taxon>
        <taxon>Bivalvia</taxon>
        <taxon>Autobranchia</taxon>
        <taxon>Heteroconchia</taxon>
        <taxon>Euheterodonta</taxon>
        <taxon>Imparidentia</taxon>
        <taxon>Neoheterodontei</taxon>
        <taxon>Myida</taxon>
        <taxon>Dreissenoidea</taxon>
        <taxon>Dreissenidae</taxon>
        <taxon>Dreissena</taxon>
    </lineage>
</organism>
<feature type="domain" description="Fibronectin type-III" evidence="15">
    <location>
        <begin position="337"/>
        <end position="434"/>
    </location>
</feature>
<comment type="caution">
    <text evidence="16">The sequence shown here is derived from an EMBL/GenBank/DDBJ whole genome shotgun (WGS) entry which is preliminary data.</text>
</comment>
<keyword evidence="7" id="KW-0904">Protein phosphatase</keyword>
<keyword evidence="6" id="KW-0378">Hydrolase</keyword>
<evidence type="ECO:0000256" key="10">
    <source>
        <dbReference type="ARBA" id="ARBA00023180"/>
    </source>
</evidence>
<keyword evidence="5" id="KW-0677">Repeat</keyword>
<dbReference type="InterPro" id="IPR003595">
    <property type="entry name" value="Tyr_Pase_cat"/>
</dbReference>
<dbReference type="CDD" id="cd00063">
    <property type="entry name" value="FN3"/>
    <property type="match status" value="5"/>
</dbReference>
<evidence type="ECO:0000313" key="16">
    <source>
        <dbReference type="EMBL" id="KAH3739041.1"/>
    </source>
</evidence>
<reference evidence="16" key="1">
    <citation type="journal article" date="2019" name="bioRxiv">
        <title>The Genome of the Zebra Mussel, Dreissena polymorpha: A Resource for Invasive Species Research.</title>
        <authorList>
            <person name="McCartney M.A."/>
            <person name="Auch B."/>
            <person name="Kono T."/>
            <person name="Mallez S."/>
            <person name="Zhang Y."/>
            <person name="Obille A."/>
            <person name="Becker A."/>
            <person name="Abrahante J.E."/>
            <person name="Garbe J."/>
            <person name="Badalamenti J.P."/>
            <person name="Herman A."/>
            <person name="Mangelson H."/>
            <person name="Liachko I."/>
            <person name="Sullivan S."/>
            <person name="Sone E.D."/>
            <person name="Koren S."/>
            <person name="Silverstein K.A.T."/>
            <person name="Beckman K.B."/>
            <person name="Gohl D.M."/>
        </authorList>
    </citation>
    <scope>NUCLEOTIDE SEQUENCE</scope>
    <source>
        <strain evidence="16">Duluth1</strain>
        <tissue evidence="16">Whole animal</tissue>
    </source>
</reference>
<dbReference type="GO" id="GO:0016020">
    <property type="term" value="C:membrane"/>
    <property type="evidence" value="ECO:0007669"/>
    <property type="project" value="UniProtKB-SubCell"/>
</dbReference>
<dbReference type="SMART" id="SM00060">
    <property type="entry name" value="FN3"/>
    <property type="match status" value="6"/>
</dbReference>
<keyword evidence="8 12" id="KW-1133">Transmembrane helix</keyword>
<feature type="domain" description="Tyrosine-protein phosphatase" evidence="13">
    <location>
        <begin position="996"/>
        <end position="1253"/>
    </location>
</feature>
<dbReference type="Pfam" id="PF00041">
    <property type="entry name" value="fn3"/>
    <property type="match status" value="2"/>
</dbReference>
<evidence type="ECO:0000313" key="17">
    <source>
        <dbReference type="Proteomes" id="UP000828390"/>
    </source>
</evidence>
<evidence type="ECO:0000256" key="6">
    <source>
        <dbReference type="ARBA" id="ARBA00022801"/>
    </source>
</evidence>
<dbReference type="GO" id="GO:0032502">
    <property type="term" value="P:developmental process"/>
    <property type="evidence" value="ECO:0007669"/>
    <property type="project" value="UniProtKB-ARBA"/>
</dbReference>
<dbReference type="PANTHER" id="PTHR46957">
    <property type="entry name" value="CYTOKINE RECEPTOR"/>
    <property type="match status" value="1"/>
</dbReference>